<gene>
    <name evidence="2" type="ORF">GSOID_T00014110001</name>
</gene>
<feature type="compositionally biased region" description="Basic and acidic residues" evidence="1">
    <location>
        <begin position="343"/>
        <end position="359"/>
    </location>
</feature>
<name>E4Y1P9_OIKDI</name>
<feature type="region of interest" description="Disordered" evidence="1">
    <location>
        <begin position="321"/>
        <end position="360"/>
    </location>
</feature>
<evidence type="ECO:0000313" key="2">
    <source>
        <dbReference type="EMBL" id="CBY15793.1"/>
    </source>
</evidence>
<reference evidence="2" key="1">
    <citation type="journal article" date="2010" name="Science">
        <title>Plasticity of animal genome architecture unmasked by rapid evolution of a pelagic tunicate.</title>
        <authorList>
            <person name="Denoeud F."/>
            <person name="Henriet S."/>
            <person name="Mungpakdee S."/>
            <person name="Aury J.M."/>
            <person name="Da Silva C."/>
            <person name="Brinkmann H."/>
            <person name="Mikhaleva J."/>
            <person name="Olsen L.C."/>
            <person name="Jubin C."/>
            <person name="Canestro C."/>
            <person name="Bouquet J.M."/>
            <person name="Danks G."/>
            <person name="Poulain J."/>
            <person name="Campsteijn C."/>
            <person name="Adamski M."/>
            <person name="Cross I."/>
            <person name="Yadetie F."/>
            <person name="Muffato M."/>
            <person name="Louis A."/>
            <person name="Butcher S."/>
            <person name="Tsagkogeorga G."/>
            <person name="Konrad A."/>
            <person name="Singh S."/>
            <person name="Jensen M.F."/>
            <person name="Cong E.H."/>
            <person name="Eikeseth-Otteraa H."/>
            <person name="Noel B."/>
            <person name="Anthouard V."/>
            <person name="Porcel B.M."/>
            <person name="Kachouri-Lafond R."/>
            <person name="Nishino A."/>
            <person name="Ugolini M."/>
            <person name="Chourrout P."/>
            <person name="Nishida H."/>
            <person name="Aasland R."/>
            <person name="Huzurbazar S."/>
            <person name="Westhof E."/>
            <person name="Delsuc F."/>
            <person name="Lehrach H."/>
            <person name="Reinhardt R."/>
            <person name="Weissenbach J."/>
            <person name="Roy S.W."/>
            <person name="Artiguenave F."/>
            <person name="Postlethwait J.H."/>
            <person name="Manak J.R."/>
            <person name="Thompson E.M."/>
            <person name="Jaillon O."/>
            <person name="Du Pasquier L."/>
            <person name="Boudinot P."/>
            <person name="Liberles D.A."/>
            <person name="Volff J.N."/>
            <person name="Philippe H."/>
            <person name="Lenhard B."/>
            <person name="Roest Crollius H."/>
            <person name="Wincker P."/>
            <person name="Chourrout D."/>
        </authorList>
    </citation>
    <scope>NUCLEOTIDE SEQUENCE [LARGE SCALE GENOMIC DNA]</scope>
</reference>
<dbReference type="InterPro" id="IPR008160">
    <property type="entry name" value="Collagen"/>
</dbReference>
<feature type="compositionally biased region" description="Basic and acidic residues" evidence="1">
    <location>
        <begin position="322"/>
        <end position="336"/>
    </location>
</feature>
<dbReference type="InParanoid" id="E4Y1P9"/>
<organism evidence="2">
    <name type="scientific">Oikopleura dioica</name>
    <name type="common">Tunicate</name>
    <dbReference type="NCBI Taxonomy" id="34765"/>
    <lineage>
        <taxon>Eukaryota</taxon>
        <taxon>Metazoa</taxon>
        <taxon>Chordata</taxon>
        <taxon>Tunicata</taxon>
        <taxon>Appendicularia</taxon>
        <taxon>Copelata</taxon>
        <taxon>Oikopleuridae</taxon>
        <taxon>Oikopleura</taxon>
    </lineage>
</organism>
<accession>E4Y1P9</accession>
<evidence type="ECO:0000256" key="1">
    <source>
        <dbReference type="SAM" id="MobiDB-lite"/>
    </source>
</evidence>
<keyword evidence="3" id="KW-1185">Reference proteome</keyword>
<dbReference type="EMBL" id="FN653669">
    <property type="protein sequence ID" value="CBY15793.1"/>
    <property type="molecule type" value="Genomic_DNA"/>
</dbReference>
<dbReference type="Pfam" id="PF01391">
    <property type="entry name" value="Collagen"/>
    <property type="match status" value="1"/>
</dbReference>
<feature type="region of interest" description="Disordered" evidence="1">
    <location>
        <begin position="228"/>
        <end position="257"/>
    </location>
</feature>
<protein>
    <submittedName>
        <fullName evidence="2">Uncharacterized protein</fullName>
    </submittedName>
</protein>
<sequence length="432" mass="48243">MELEAGIRTMSNDPQSQKYGEATVLEGPEGPPGRDGERGQPGNPGRTGATGRQGAKGEAGLPGVPGVCPTECMISSQKSQESEDLIQERMVQERVESIKRELEANFEQNLSRSIKALEDKTETMLYNQKLEADQRILDLQMRMQQQLDRNGFSIMATREQVQKNQNAADSLKWKFEDADLVSRVTALENEVLGTDGSGDGPPFSDDEDYGPALENFVSEPALELEKEVDLSTVAEPQKPEEPQQDEKIKESWDEISQENNVEAEKSIMKNENENDESIESIPKINEETELFGKSPVPEKVAPEDLQLNKSSEEQAAVVNVAEKSEQNQHKKEEPAKVELPNIESRKQVSENTEEQKIEETSTAIEMASERNDRYSDSNQHDGFSSVLGIFLPRPTIKIIPEFAKTLKWLRDPSTKQWISVKQIAALNISNSA</sequence>
<feature type="compositionally biased region" description="Basic and acidic residues" evidence="1">
    <location>
        <begin position="237"/>
        <end position="252"/>
    </location>
</feature>
<feature type="region of interest" description="Disordered" evidence="1">
    <location>
        <begin position="1"/>
        <end position="63"/>
    </location>
</feature>
<dbReference type="Proteomes" id="UP000001307">
    <property type="component" value="Unassembled WGS sequence"/>
</dbReference>
<proteinExistence type="predicted"/>
<feature type="region of interest" description="Disordered" evidence="1">
    <location>
        <begin position="191"/>
        <end position="213"/>
    </location>
</feature>
<feature type="compositionally biased region" description="Polar residues" evidence="1">
    <location>
        <begin position="9"/>
        <end position="18"/>
    </location>
</feature>
<evidence type="ECO:0000313" key="3">
    <source>
        <dbReference type="Proteomes" id="UP000001307"/>
    </source>
</evidence>
<dbReference type="AlphaFoldDB" id="E4Y1P9"/>